<name>A0A4P7SJ08_9CELL</name>
<dbReference type="Proteomes" id="UP000296469">
    <property type="component" value="Chromosome"/>
</dbReference>
<dbReference type="InterPro" id="IPR000182">
    <property type="entry name" value="GNAT_dom"/>
</dbReference>
<evidence type="ECO:0000256" key="1">
    <source>
        <dbReference type="ARBA" id="ARBA00022679"/>
    </source>
</evidence>
<keyword evidence="2" id="KW-0012">Acyltransferase</keyword>
<keyword evidence="1 4" id="KW-0808">Transferase</keyword>
<dbReference type="RefSeq" id="WP_135972342.1">
    <property type="nucleotide sequence ID" value="NZ_CP039291.1"/>
</dbReference>
<evidence type="ECO:0000256" key="2">
    <source>
        <dbReference type="ARBA" id="ARBA00023315"/>
    </source>
</evidence>
<dbReference type="InterPro" id="IPR050832">
    <property type="entry name" value="Bact_Acetyltransf"/>
</dbReference>
<dbReference type="PROSITE" id="PS51186">
    <property type="entry name" value="GNAT"/>
    <property type="match status" value="1"/>
</dbReference>
<dbReference type="AlphaFoldDB" id="A0A4P7SJ08"/>
<dbReference type="InterPro" id="IPR016181">
    <property type="entry name" value="Acyl_CoA_acyltransferase"/>
</dbReference>
<dbReference type="PANTHER" id="PTHR43877:SF2">
    <property type="entry name" value="AMINOALKYLPHOSPHONATE N-ACETYLTRANSFERASE-RELATED"/>
    <property type="match status" value="1"/>
</dbReference>
<accession>A0A4P7SJ08</accession>
<feature type="domain" description="N-acetyltransferase" evidence="3">
    <location>
        <begin position="124"/>
        <end position="264"/>
    </location>
</feature>
<dbReference type="KEGG" id="celz:E5225_08860"/>
<sequence length="264" mass="27488">MIAATDGLVDRLPGAFRSRRWLLADRDRWCDARVLGDDRDVLLVRSTDAGLVAMCAGDGAGVPRLLAELARGIDAPDGESLAWLTAPRSVDVDPGTLAALGVAPFSTWDRMSTDTPPPPVAGEDAVVPLDASATDEVVACLAEANPGTRSLPGAPDDAGWWGVRDGGRLVGVIGATRRLGSLDGRGSWHLHALGVVPSARGRGLGAALAATALRAGLGSGLAWVSLGMYADNDVARRLYLRLGLSVDEENASYARPGFDGGFRR</sequence>
<dbReference type="PANTHER" id="PTHR43877">
    <property type="entry name" value="AMINOALKYLPHOSPHONATE N-ACETYLTRANSFERASE-RELATED-RELATED"/>
    <property type="match status" value="1"/>
</dbReference>
<evidence type="ECO:0000259" key="3">
    <source>
        <dbReference type="PROSITE" id="PS51186"/>
    </source>
</evidence>
<gene>
    <name evidence="4" type="ORF">E5225_08860</name>
</gene>
<dbReference type="Gene3D" id="3.40.630.30">
    <property type="match status" value="1"/>
</dbReference>
<dbReference type="GO" id="GO:0016747">
    <property type="term" value="F:acyltransferase activity, transferring groups other than amino-acyl groups"/>
    <property type="evidence" value="ECO:0007669"/>
    <property type="project" value="InterPro"/>
</dbReference>
<evidence type="ECO:0000313" key="5">
    <source>
        <dbReference type="Proteomes" id="UP000296469"/>
    </source>
</evidence>
<dbReference type="CDD" id="cd04301">
    <property type="entry name" value="NAT_SF"/>
    <property type="match status" value="1"/>
</dbReference>
<dbReference type="SUPFAM" id="SSF55729">
    <property type="entry name" value="Acyl-CoA N-acyltransferases (Nat)"/>
    <property type="match status" value="1"/>
</dbReference>
<dbReference type="OrthoDB" id="5143160at2"/>
<protein>
    <submittedName>
        <fullName evidence="4">GNAT family N-acetyltransferase</fullName>
    </submittedName>
</protein>
<proteinExistence type="predicted"/>
<evidence type="ECO:0000313" key="4">
    <source>
        <dbReference type="EMBL" id="QCB93658.1"/>
    </source>
</evidence>
<reference evidence="4 5" key="1">
    <citation type="submission" date="2019-04" db="EMBL/GenBank/DDBJ databases">
        <title>Isolation and identification of Cellulomonas shaoxiangyii sp. Nov. isolated from feces of the Tibetan antelopes (Pantholops hodgsonii) in the Qinghai-Tibet plateau of China.</title>
        <authorList>
            <person name="Tian Z."/>
        </authorList>
    </citation>
    <scope>NUCLEOTIDE SEQUENCE [LARGE SCALE GENOMIC DNA]</scope>
    <source>
        <strain evidence="4 5">Z28</strain>
    </source>
</reference>
<dbReference type="Pfam" id="PF00583">
    <property type="entry name" value="Acetyltransf_1"/>
    <property type="match status" value="1"/>
</dbReference>
<dbReference type="EMBL" id="CP039291">
    <property type="protein sequence ID" value="QCB93658.1"/>
    <property type="molecule type" value="Genomic_DNA"/>
</dbReference>
<keyword evidence="5" id="KW-1185">Reference proteome</keyword>
<organism evidence="4 5">
    <name type="scientific">Cellulomonas shaoxiangyii</name>
    <dbReference type="NCBI Taxonomy" id="2566013"/>
    <lineage>
        <taxon>Bacteria</taxon>
        <taxon>Bacillati</taxon>
        <taxon>Actinomycetota</taxon>
        <taxon>Actinomycetes</taxon>
        <taxon>Micrococcales</taxon>
        <taxon>Cellulomonadaceae</taxon>
        <taxon>Cellulomonas</taxon>
    </lineage>
</organism>